<sequence>MAAVVLVTRTPSSAEAGAEVTPMNPRLAARTDAAATILRGVFTVLLQIRAVGGVAHRRRIGMRGRCVGRVMTVRRFNMPSPVAG</sequence>
<dbReference type="Proteomes" id="UP000654471">
    <property type="component" value="Unassembled WGS sequence"/>
</dbReference>
<protein>
    <recommendedName>
        <fullName evidence="3">Secreted protein</fullName>
    </recommendedName>
</protein>
<gene>
    <name evidence="1" type="ORF">GCM10010211_71630</name>
</gene>
<name>A0ABQ2VNT6_9ACTN</name>
<proteinExistence type="predicted"/>
<evidence type="ECO:0000313" key="1">
    <source>
        <dbReference type="EMBL" id="GGU94240.1"/>
    </source>
</evidence>
<evidence type="ECO:0000313" key="2">
    <source>
        <dbReference type="Proteomes" id="UP000654471"/>
    </source>
</evidence>
<comment type="caution">
    <text evidence="1">The sequence shown here is derived from an EMBL/GenBank/DDBJ whole genome shotgun (WGS) entry which is preliminary data.</text>
</comment>
<accession>A0ABQ2VNT6</accession>
<organism evidence="1 2">
    <name type="scientific">Streptomyces albospinus</name>
    <dbReference type="NCBI Taxonomy" id="285515"/>
    <lineage>
        <taxon>Bacteria</taxon>
        <taxon>Bacillati</taxon>
        <taxon>Actinomycetota</taxon>
        <taxon>Actinomycetes</taxon>
        <taxon>Kitasatosporales</taxon>
        <taxon>Streptomycetaceae</taxon>
        <taxon>Streptomyces</taxon>
    </lineage>
</organism>
<evidence type="ECO:0008006" key="3">
    <source>
        <dbReference type="Google" id="ProtNLM"/>
    </source>
</evidence>
<keyword evidence="2" id="KW-1185">Reference proteome</keyword>
<dbReference type="EMBL" id="BMRP01000045">
    <property type="protein sequence ID" value="GGU94240.1"/>
    <property type="molecule type" value="Genomic_DNA"/>
</dbReference>
<reference evidence="2" key="1">
    <citation type="journal article" date="2019" name="Int. J. Syst. Evol. Microbiol.">
        <title>The Global Catalogue of Microorganisms (GCM) 10K type strain sequencing project: providing services to taxonomists for standard genome sequencing and annotation.</title>
        <authorList>
            <consortium name="The Broad Institute Genomics Platform"/>
            <consortium name="The Broad Institute Genome Sequencing Center for Infectious Disease"/>
            <person name="Wu L."/>
            <person name="Ma J."/>
        </authorList>
    </citation>
    <scope>NUCLEOTIDE SEQUENCE [LARGE SCALE GENOMIC DNA]</scope>
    <source>
        <strain evidence="2">JCM 3399</strain>
    </source>
</reference>